<sequence length="245" mass="28822">MLKIPENKKTRNLPNYMQEHLIMISPDSAKVTITMFCLILLDMSAVPLLYPKNDLIYMITIPLIIFIHLWLIRLLFKNPYTTQMETTLFMGVFSIIGAICNFITSIKVSYVFVEISNLWFYVVFSIVHIILIAVLIQYQIEKYSEINYKIEESNKWYNNTRFIPLLTAAPGIGYIIFQSSKNSEKGMHSVFLIATVIFTLFLSYFAAKYIHKYFFMKTNMRLVFFDKPSDKNLLKKYERKGVVYK</sequence>
<dbReference type="RefSeq" id="WP_048310343.1">
    <property type="nucleotide sequence ID" value="NZ_CP119526.1"/>
</dbReference>
<comment type="caution">
    <text evidence="2">The sequence shown here is derived from an EMBL/GenBank/DDBJ whole genome shotgun (WGS) entry which is preliminary data.</text>
</comment>
<organism evidence="2 3">
    <name type="scientific">Guptibacillus hwajinpoensis</name>
    <dbReference type="NCBI Taxonomy" id="208199"/>
    <lineage>
        <taxon>Bacteria</taxon>
        <taxon>Bacillati</taxon>
        <taxon>Bacillota</taxon>
        <taxon>Bacilli</taxon>
        <taxon>Bacillales</taxon>
        <taxon>Guptibacillaceae</taxon>
        <taxon>Guptibacillus</taxon>
    </lineage>
</organism>
<protein>
    <submittedName>
        <fullName evidence="2">Uncharacterized protein</fullName>
    </submittedName>
</protein>
<evidence type="ECO:0000313" key="3">
    <source>
        <dbReference type="Proteomes" id="UP000035996"/>
    </source>
</evidence>
<dbReference type="Proteomes" id="UP000035996">
    <property type="component" value="Unassembled WGS sequence"/>
</dbReference>
<feature type="transmembrane region" description="Helical" evidence="1">
    <location>
        <begin position="189"/>
        <end position="207"/>
    </location>
</feature>
<feature type="transmembrane region" description="Helical" evidence="1">
    <location>
        <begin position="118"/>
        <end position="138"/>
    </location>
</feature>
<dbReference type="EMBL" id="LELK01000001">
    <property type="protein sequence ID" value="KMM39173.1"/>
    <property type="molecule type" value="Genomic_DNA"/>
</dbReference>
<gene>
    <name evidence="2" type="ORF">AB986_08080</name>
</gene>
<keyword evidence="1" id="KW-1133">Transmembrane helix</keyword>
<feature type="transmembrane region" description="Helical" evidence="1">
    <location>
        <begin position="88"/>
        <end position="112"/>
    </location>
</feature>
<dbReference type="OrthoDB" id="2847560at2"/>
<reference evidence="2" key="1">
    <citation type="submission" date="2015-06" db="EMBL/GenBank/DDBJ databases">
        <authorList>
            <person name="Liu B."/>
            <person name="Wang J."/>
            <person name="Zhu Y."/>
            <person name="Liu G."/>
            <person name="Chen Q."/>
            <person name="Zheng C."/>
            <person name="Che J."/>
            <person name="Ge C."/>
            <person name="Shi H."/>
            <person name="Pan Z."/>
            <person name="Liu X."/>
        </authorList>
    </citation>
    <scope>NUCLEOTIDE SEQUENCE [LARGE SCALE GENOMIC DNA]</scope>
    <source>
        <strain evidence="2">DSM 16346</strain>
    </source>
</reference>
<feature type="transmembrane region" description="Helical" evidence="1">
    <location>
        <begin position="159"/>
        <end position="177"/>
    </location>
</feature>
<proteinExistence type="predicted"/>
<evidence type="ECO:0000313" key="2">
    <source>
        <dbReference type="EMBL" id="KMM39173.1"/>
    </source>
</evidence>
<keyword evidence="1" id="KW-0812">Transmembrane</keyword>
<evidence type="ECO:0000256" key="1">
    <source>
        <dbReference type="SAM" id="Phobius"/>
    </source>
</evidence>
<name>A0A0J6D1L8_9BACL</name>
<dbReference type="STRING" id="157733.AB986_08080"/>
<keyword evidence="1" id="KW-0472">Membrane</keyword>
<accession>A0A0J6D1L8</accession>
<dbReference type="AlphaFoldDB" id="A0A0J6D1L8"/>
<keyword evidence="3" id="KW-1185">Reference proteome</keyword>
<feature type="transmembrane region" description="Helical" evidence="1">
    <location>
        <begin position="56"/>
        <end position="76"/>
    </location>
</feature>